<feature type="region of interest" description="Disordered" evidence="4">
    <location>
        <begin position="1"/>
        <end position="106"/>
    </location>
</feature>
<evidence type="ECO:0000256" key="1">
    <source>
        <dbReference type="ARBA" id="ARBA00022574"/>
    </source>
</evidence>
<proteinExistence type="predicted"/>
<dbReference type="OrthoDB" id="3045593at2759"/>
<feature type="compositionally biased region" description="Low complexity" evidence="4">
    <location>
        <begin position="64"/>
        <end position="73"/>
    </location>
</feature>
<dbReference type="InterPro" id="IPR001680">
    <property type="entry name" value="WD40_rpt"/>
</dbReference>
<feature type="compositionally biased region" description="Gly residues" evidence="4">
    <location>
        <begin position="30"/>
        <end position="40"/>
    </location>
</feature>
<dbReference type="PANTHER" id="PTHR47232">
    <property type="entry name" value="TRANSDUCIN FAMILY PROTEIN / WD-40 REPEAT FAMILY PROTEIN"/>
    <property type="match status" value="1"/>
</dbReference>
<feature type="compositionally biased region" description="Polar residues" evidence="4">
    <location>
        <begin position="50"/>
        <end position="59"/>
    </location>
</feature>
<feature type="compositionally biased region" description="Basic and acidic residues" evidence="4">
    <location>
        <begin position="191"/>
        <end position="207"/>
    </location>
</feature>
<reference evidence="5 6" key="1">
    <citation type="journal article" date="2020" name="ISME J.">
        <title>Uncovering the hidden diversity of litter-decomposition mechanisms in mushroom-forming fungi.</title>
        <authorList>
            <person name="Floudas D."/>
            <person name="Bentzer J."/>
            <person name="Ahren D."/>
            <person name="Johansson T."/>
            <person name="Persson P."/>
            <person name="Tunlid A."/>
        </authorList>
    </citation>
    <scope>NUCLEOTIDE SEQUENCE [LARGE SCALE GENOMIC DNA]</scope>
    <source>
        <strain evidence="5 6">CBS 661.87</strain>
    </source>
</reference>
<dbReference type="SUPFAM" id="SSF50978">
    <property type="entry name" value="WD40 repeat-like"/>
    <property type="match status" value="1"/>
</dbReference>
<dbReference type="AlphaFoldDB" id="A0A8H5MBW5"/>
<keyword evidence="1 3" id="KW-0853">WD repeat</keyword>
<dbReference type="PROSITE" id="PS00678">
    <property type="entry name" value="WD_REPEATS_1"/>
    <property type="match status" value="1"/>
</dbReference>
<keyword evidence="6" id="KW-1185">Reference proteome</keyword>
<gene>
    <name evidence="5" type="ORF">D9615_000222</name>
</gene>
<dbReference type="InterPro" id="IPR019775">
    <property type="entry name" value="WD40_repeat_CS"/>
</dbReference>
<feature type="compositionally biased region" description="Basic and acidic residues" evidence="4">
    <location>
        <begin position="93"/>
        <end position="106"/>
    </location>
</feature>
<sequence length="653" mass="73179">MYEDAQPNERPSNRKGGAVPIIRSTQAIGRGRGFQRGGYGHFTTRYHNNKPLNGSQTGTYPFVSSYHHQQYTHSSRRSRPSYDGPYAKRRRTDHQPNTEPHSRDESANIYLPKTPCIPRKFGKRKALHEPEPLELLVDIPPECRKGAPDCQRLRKEWQALQVQQLSAKAGVQLQFGGYRHDCARFIVGNDPDPRSAKRREVPTEEKSGPAPAPCAIDYVPTSDSSINPSHINEEIIIVENVDEPGDYQDLSVPSSPIQIDHVPYLRCRSPLEITRPTRMETPEPLEPLRVFQSGVFYMSSEGDGGPIAFETSSSTTAPPASLWPSREAVERSVLTDEIASMISEYPELAKESLPVPPATKANDHLPSTSTARAQASFNHEIDIQESCTNNEPSYQHELTHDDPFIQLPLQQSDKIRRILELGSASALAVSMRGSVDVIGTAPLRHQRTLKTITLGESIDDACLLRTGNEYITIFGHARSKEQLSWRRTRHDTNQSETRRLPRPWNSAKKGGVSAVTSMMQHLQFATGGYDHVVHLWKVESDLSSASPRPLAIKHTSQVQSLLAIRDTSHKLVSAGADCNVHIWDLSSERVVNTLRPSNATYHLHSTTSPFCTLLEIAHRELQFEVRDHRRAPESPILRFGYNTDKVHGRFVKG</sequence>
<protein>
    <submittedName>
        <fullName evidence="5">Uncharacterized protein</fullName>
    </submittedName>
</protein>
<evidence type="ECO:0000256" key="2">
    <source>
        <dbReference type="ARBA" id="ARBA00022737"/>
    </source>
</evidence>
<keyword evidence="2" id="KW-0677">Repeat</keyword>
<feature type="region of interest" description="Disordered" evidence="4">
    <location>
        <begin position="187"/>
        <end position="216"/>
    </location>
</feature>
<dbReference type="InterPro" id="IPR036322">
    <property type="entry name" value="WD40_repeat_dom_sf"/>
</dbReference>
<dbReference type="Proteomes" id="UP000565441">
    <property type="component" value="Unassembled WGS sequence"/>
</dbReference>
<feature type="compositionally biased region" description="Basic and acidic residues" evidence="4">
    <location>
        <begin position="486"/>
        <end position="499"/>
    </location>
</feature>
<dbReference type="InterPro" id="IPR015943">
    <property type="entry name" value="WD40/YVTN_repeat-like_dom_sf"/>
</dbReference>
<evidence type="ECO:0000256" key="4">
    <source>
        <dbReference type="SAM" id="MobiDB-lite"/>
    </source>
</evidence>
<dbReference type="SMART" id="SM00320">
    <property type="entry name" value="WD40"/>
    <property type="match status" value="2"/>
</dbReference>
<evidence type="ECO:0000313" key="6">
    <source>
        <dbReference type="Proteomes" id="UP000565441"/>
    </source>
</evidence>
<organism evidence="5 6">
    <name type="scientific">Tricholomella constricta</name>
    <dbReference type="NCBI Taxonomy" id="117010"/>
    <lineage>
        <taxon>Eukaryota</taxon>
        <taxon>Fungi</taxon>
        <taxon>Dikarya</taxon>
        <taxon>Basidiomycota</taxon>
        <taxon>Agaricomycotina</taxon>
        <taxon>Agaricomycetes</taxon>
        <taxon>Agaricomycetidae</taxon>
        <taxon>Agaricales</taxon>
        <taxon>Tricholomatineae</taxon>
        <taxon>Lyophyllaceae</taxon>
        <taxon>Tricholomella</taxon>
    </lineage>
</organism>
<dbReference type="EMBL" id="JAACJP010000001">
    <property type="protein sequence ID" value="KAF5388209.1"/>
    <property type="molecule type" value="Genomic_DNA"/>
</dbReference>
<accession>A0A8H5MBW5</accession>
<feature type="repeat" description="WD" evidence="3">
    <location>
        <begin position="551"/>
        <end position="593"/>
    </location>
</feature>
<evidence type="ECO:0000256" key="3">
    <source>
        <dbReference type="PROSITE-ProRule" id="PRU00221"/>
    </source>
</evidence>
<feature type="region of interest" description="Disordered" evidence="4">
    <location>
        <begin position="486"/>
        <end position="508"/>
    </location>
</feature>
<name>A0A8H5MBW5_9AGAR</name>
<comment type="caution">
    <text evidence="5">The sequence shown here is derived from an EMBL/GenBank/DDBJ whole genome shotgun (WGS) entry which is preliminary data.</text>
</comment>
<evidence type="ECO:0000313" key="5">
    <source>
        <dbReference type="EMBL" id="KAF5388209.1"/>
    </source>
</evidence>
<dbReference type="PROSITE" id="PS50082">
    <property type="entry name" value="WD_REPEATS_2"/>
    <property type="match status" value="1"/>
</dbReference>
<dbReference type="Gene3D" id="2.130.10.10">
    <property type="entry name" value="YVTN repeat-like/Quinoprotein amine dehydrogenase"/>
    <property type="match status" value="1"/>
</dbReference>
<dbReference type="PANTHER" id="PTHR47232:SF1">
    <property type="entry name" value="TRANSDUCIN FAMILY PROTEIN _ WD-40 REPEAT FAMILY PROTEIN"/>
    <property type="match status" value="1"/>
</dbReference>